<dbReference type="EMBL" id="LVVZ01000022">
    <property type="protein sequence ID" value="OKL43024.1"/>
    <property type="molecule type" value="Genomic_DNA"/>
</dbReference>
<proteinExistence type="predicted"/>
<comment type="caution">
    <text evidence="2">The sequence shown here is derived from an EMBL/GenBank/DDBJ whole genome shotgun (WGS) entry which is preliminary data.</text>
</comment>
<reference evidence="2 3" key="1">
    <citation type="submission" date="2016-03" db="EMBL/GenBank/DDBJ databases">
        <title>Genome sequence of Nesiotobacter sp. nov., a moderately halophilic alphaproteobacterium isolated from the Yellow Sea, China.</title>
        <authorList>
            <person name="Zhang G."/>
            <person name="Zhang R."/>
        </authorList>
    </citation>
    <scope>NUCLEOTIDE SEQUENCE [LARGE SCALE GENOMIC DNA]</scope>
    <source>
        <strain evidence="2 3">WB1-6</strain>
    </source>
</reference>
<sequence>MYNKYPPEATFVLALAALMITFFLYVTWQSAGMVPALVLAYFLDRGWNFIAPYLGKDLLNPHQE</sequence>
<keyword evidence="1" id="KW-1133">Transmembrane helix</keyword>
<organism evidence="2 3">
    <name type="scientific">Pseudovibrio exalbescens</name>
    <dbReference type="NCBI Taxonomy" id="197461"/>
    <lineage>
        <taxon>Bacteria</taxon>
        <taxon>Pseudomonadati</taxon>
        <taxon>Pseudomonadota</taxon>
        <taxon>Alphaproteobacteria</taxon>
        <taxon>Hyphomicrobiales</taxon>
        <taxon>Stappiaceae</taxon>
        <taxon>Pseudovibrio</taxon>
    </lineage>
</organism>
<feature type="transmembrane region" description="Helical" evidence="1">
    <location>
        <begin position="12"/>
        <end position="43"/>
    </location>
</feature>
<keyword evidence="1" id="KW-0472">Membrane</keyword>
<dbReference type="Proteomes" id="UP000185783">
    <property type="component" value="Unassembled WGS sequence"/>
</dbReference>
<dbReference type="AlphaFoldDB" id="A0A1U7JEA8"/>
<accession>A0A1U7JEA8</accession>
<keyword evidence="3" id="KW-1185">Reference proteome</keyword>
<evidence type="ECO:0000313" key="2">
    <source>
        <dbReference type="EMBL" id="OKL43024.1"/>
    </source>
</evidence>
<name>A0A1U7JEA8_9HYPH</name>
<evidence type="ECO:0000256" key="1">
    <source>
        <dbReference type="SAM" id="Phobius"/>
    </source>
</evidence>
<protein>
    <submittedName>
        <fullName evidence="2">Uncharacterized protein</fullName>
    </submittedName>
</protein>
<evidence type="ECO:0000313" key="3">
    <source>
        <dbReference type="Proteomes" id="UP000185783"/>
    </source>
</evidence>
<keyword evidence="1" id="KW-0812">Transmembrane</keyword>
<dbReference type="RefSeq" id="WP_028482813.1">
    <property type="nucleotide sequence ID" value="NZ_LVVZ01000022.1"/>
</dbReference>
<gene>
    <name evidence="2" type="ORF">A3843_14875</name>
</gene>